<dbReference type="Proteomes" id="UP000199691">
    <property type="component" value="Unassembled WGS sequence"/>
</dbReference>
<sequence>MSSIMLDEPIAADDLFALEHLEFITDVPADAAMNPCTNGTDDGCDPTCASACVTGGV</sequence>
<proteinExistence type="predicted"/>
<evidence type="ECO:0000313" key="2">
    <source>
        <dbReference type="Proteomes" id="UP000199691"/>
    </source>
</evidence>
<evidence type="ECO:0008006" key="3">
    <source>
        <dbReference type="Google" id="ProtNLM"/>
    </source>
</evidence>
<keyword evidence="2" id="KW-1185">Reference proteome</keyword>
<protein>
    <recommendedName>
        <fullName evidence="3">FxLD family lantipeptide</fullName>
    </recommendedName>
</protein>
<evidence type="ECO:0000313" key="1">
    <source>
        <dbReference type="EMBL" id="SDP80660.1"/>
    </source>
</evidence>
<name>A0A1H0VQD6_9PSEU</name>
<accession>A0A1H0VQD6</accession>
<dbReference type="EMBL" id="FNIX01000015">
    <property type="protein sequence ID" value="SDP80660.1"/>
    <property type="molecule type" value="Genomic_DNA"/>
</dbReference>
<dbReference type="AlphaFoldDB" id="A0A1H0VQD6"/>
<reference evidence="2" key="1">
    <citation type="submission" date="2016-10" db="EMBL/GenBank/DDBJ databases">
        <authorList>
            <person name="Varghese N."/>
            <person name="Submissions S."/>
        </authorList>
    </citation>
    <scope>NUCLEOTIDE SEQUENCE [LARGE SCALE GENOMIC DNA]</scope>
    <source>
        <strain evidence="2">CGMCC 4.6609</strain>
    </source>
</reference>
<gene>
    <name evidence="1" type="ORF">SAMN05421507_11566</name>
</gene>
<dbReference type="STRING" id="641025.SAMN05421507_11566"/>
<organism evidence="1 2">
    <name type="scientific">Lentzea jiangxiensis</name>
    <dbReference type="NCBI Taxonomy" id="641025"/>
    <lineage>
        <taxon>Bacteria</taxon>
        <taxon>Bacillati</taxon>
        <taxon>Actinomycetota</taxon>
        <taxon>Actinomycetes</taxon>
        <taxon>Pseudonocardiales</taxon>
        <taxon>Pseudonocardiaceae</taxon>
        <taxon>Lentzea</taxon>
    </lineage>
</organism>